<evidence type="ECO:0000256" key="5">
    <source>
        <dbReference type="ARBA" id="ARBA00022989"/>
    </source>
</evidence>
<dbReference type="InterPro" id="IPR051907">
    <property type="entry name" value="DoxX-like_oxidoreductase"/>
</dbReference>
<dbReference type="PANTHER" id="PTHR33452">
    <property type="entry name" value="OXIDOREDUCTASE CATD-RELATED"/>
    <property type="match status" value="1"/>
</dbReference>
<keyword evidence="4 7" id="KW-0812">Transmembrane</keyword>
<feature type="transmembrane region" description="Helical" evidence="7">
    <location>
        <begin position="77"/>
        <end position="95"/>
    </location>
</feature>
<comment type="similarity">
    <text evidence="2">Belongs to the DoxX family.</text>
</comment>
<reference evidence="8 9" key="1">
    <citation type="submission" date="2019-12" db="EMBL/GenBank/DDBJ databases">
        <title>Genomic-based taxomic classification of the family Erythrobacteraceae.</title>
        <authorList>
            <person name="Xu L."/>
        </authorList>
    </citation>
    <scope>NUCLEOTIDE SEQUENCE [LARGE SCALE GENOMIC DNA]</scope>
    <source>
        <strain evidence="8 9">KCTC 52763</strain>
    </source>
</reference>
<dbReference type="Proteomes" id="UP000442714">
    <property type="component" value="Unassembled WGS sequence"/>
</dbReference>
<dbReference type="Pfam" id="PF07681">
    <property type="entry name" value="DoxX"/>
    <property type="match status" value="1"/>
</dbReference>
<dbReference type="RefSeq" id="WP_160604140.1">
    <property type="nucleotide sequence ID" value="NZ_WTYX01000001.1"/>
</dbReference>
<dbReference type="InterPro" id="IPR032808">
    <property type="entry name" value="DoxX"/>
</dbReference>
<evidence type="ECO:0000256" key="3">
    <source>
        <dbReference type="ARBA" id="ARBA00022475"/>
    </source>
</evidence>
<dbReference type="EMBL" id="WTYX01000001">
    <property type="protein sequence ID" value="MXO90681.1"/>
    <property type="molecule type" value="Genomic_DNA"/>
</dbReference>
<gene>
    <name evidence="8" type="ORF">GRI41_07600</name>
</gene>
<evidence type="ECO:0000313" key="8">
    <source>
        <dbReference type="EMBL" id="MXO90681.1"/>
    </source>
</evidence>
<keyword evidence="3" id="KW-1003">Cell membrane</keyword>
<feature type="transmembrane region" description="Helical" evidence="7">
    <location>
        <begin position="12"/>
        <end position="30"/>
    </location>
</feature>
<dbReference type="PANTHER" id="PTHR33452:SF1">
    <property type="entry name" value="INNER MEMBRANE PROTEIN YPHA-RELATED"/>
    <property type="match status" value="1"/>
</dbReference>
<protein>
    <submittedName>
        <fullName evidence="8">DoxX family membrane protein</fullName>
    </submittedName>
</protein>
<accession>A0A844ZQS6</accession>
<comment type="caution">
    <text evidence="8">The sequence shown here is derived from an EMBL/GenBank/DDBJ whole genome shotgun (WGS) entry which is preliminary data.</text>
</comment>
<evidence type="ECO:0000256" key="6">
    <source>
        <dbReference type="ARBA" id="ARBA00023136"/>
    </source>
</evidence>
<evidence type="ECO:0000313" key="9">
    <source>
        <dbReference type="Proteomes" id="UP000442714"/>
    </source>
</evidence>
<evidence type="ECO:0000256" key="1">
    <source>
        <dbReference type="ARBA" id="ARBA00004651"/>
    </source>
</evidence>
<sequence length="129" mass="13524">METSATQDRVALVARILLAILFILAGFNKATDPAGTIGYISSVGLPLPQLVYAGTVAVELLGGLALLFGFKARLAGLALGLFSIVAALIFHNDFADQMQMTMFLKNLAIGGGMLMVFAFGPGRYAIDKG</sequence>
<keyword evidence="9" id="KW-1185">Reference proteome</keyword>
<name>A0A844ZQS6_9SPHN</name>
<dbReference type="OrthoDB" id="9810206at2"/>
<dbReference type="GO" id="GO:0005886">
    <property type="term" value="C:plasma membrane"/>
    <property type="evidence" value="ECO:0007669"/>
    <property type="project" value="UniProtKB-SubCell"/>
</dbReference>
<evidence type="ECO:0000256" key="7">
    <source>
        <dbReference type="SAM" id="Phobius"/>
    </source>
</evidence>
<evidence type="ECO:0000256" key="2">
    <source>
        <dbReference type="ARBA" id="ARBA00006679"/>
    </source>
</evidence>
<organism evidence="8 9">
    <name type="scientific">Pontixanthobacter aquaemixtae</name>
    <dbReference type="NCBI Taxonomy" id="1958940"/>
    <lineage>
        <taxon>Bacteria</taxon>
        <taxon>Pseudomonadati</taxon>
        <taxon>Pseudomonadota</taxon>
        <taxon>Alphaproteobacteria</taxon>
        <taxon>Sphingomonadales</taxon>
        <taxon>Erythrobacteraceae</taxon>
        <taxon>Pontixanthobacter</taxon>
    </lineage>
</organism>
<proteinExistence type="inferred from homology"/>
<keyword evidence="6 7" id="KW-0472">Membrane</keyword>
<evidence type="ECO:0000256" key="4">
    <source>
        <dbReference type="ARBA" id="ARBA00022692"/>
    </source>
</evidence>
<comment type="subcellular location">
    <subcellularLocation>
        <location evidence="1">Cell membrane</location>
        <topology evidence="1">Multi-pass membrane protein</topology>
    </subcellularLocation>
</comment>
<feature type="transmembrane region" description="Helical" evidence="7">
    <location>
        <begin position="50"/>
        <end position="70"/>
    </location>
</feature>
<dbReference type="AlphaFoldDB" id="A0A844ZQS6"/>
<feature type="transmembrane region" description="Helical" evidence="7">
    <location>
        <begin position="107"/>
        <end position="126"/>
    </location>
</feature>
<keyword evidence="5 7" id="KW-1133">Transmembrane helix</keyword>